<comment type="caution">
    <text evidence="1">The sequence shown here is derived from an EMBL/GenBank/DDBJ whole genome shotgun (WGS) entry which is preliminary data.</text>
</comment>
<proteinExistence type="predicted"/>
<gene>
    <name evidence="1" type="ORF">TR69_WS6001000137</name>
</gene>
<evidence type="ECO:0000313" key="1">
    <source>
        <dbReference type="EMBL" id="KXK27263.1"/>
    </source>
</evidence>
<dbReference type="Gene3D" id="3.40.50.150">
    <property type="entry name" value="Vaccinia Virus protein VP39"/>
    <property type="match status" value="1"/>
</dbReference>
<dbReference type="AlphaFoldDB" id="A0A136M043"/>
<protein>
    <submittedName>
        <fullName evidence="1">Uncharacterized protein</fullName>
    </submittedName>
</protein>
<sequence length="270" mass="30577">MKDGPFSKFVGAVKHQAAKVSTAGLHPRYMWDASSERIRYWMLNSIFPENTRGHNLHKAIDHALENGEFIMQIGCGRHGQALLDLKKLGAGNLIGMDFRVPAEDYEDIAFVAADLTKRLPVEDDTFTGLVFGSYHFHYMSPGEQLHLLTEIDRITGPGSLGFLGPFFPQHLLEGPFADAFSDYKNPVYGFVKSRSVGGQRWRLYRSRIASLSTFSGIKTSSRTRKGVRIPLLSFYDMGFRSLTGRMLGNARIKRDYRPIIPNEYFITFEK</sequence>
<name>A0A136M043_9BACT</name>
<dbReference type="EMBL" id="JYNZ01000002">
    <property type="protein sequence ID" value="KXK27263.1"/>
    <property type="molecule type" value="Genomic_DNA"/>
</dbReference>
<reference evidence="1 2" key="1">
    <citation type="submission" date="2015-02" db="EMBL/GenBank/DDBJ databases">
        <title>Improved understanding of the partial-nitritation anammox process through 23 genomes representing the majority of the microbial community.</title>
        <authorList>
            <person name="Speth D.R."/>
            <person name="In T Zandt M."/>
            <person name="Guerrero Cruz S."/>
            <person name="Jetten M.S."/>
            <person name="Dutilh B.E."/>
        </authorList>
    </citation>
    <scope>NUCLEOTIDE SEQUENCE [LARGE SCALE GENOMIC DNA]</scope>
    <source>
        <strain evidence="1">OLB20</strain>
    </source>
</reference>
<organism evidence="1 2">
    <name type="scientific">candidate division WS6 bacterium OLB20</name>
    <dbReference type="NCBI Taxonomy" id="1617426"/>
    <lineage>
        <taxon>Bacteria</taxon>
        <taxon>Candidatus Dojkabacteria</taxon>
    </lineage>
</organism>
<dbReference type="InterPro" id="IPR029063">
    <property type="entry name" value="SAM-dependent_MTases_sf"/>
</dbReference>
<dbReference type="SUPFAM" id="SSF53335">
    <property type="entry name" value="S-adenosyl-L-methionine-dependent methyltransferases"/>
    <property type="match status" value="1"/>
</dbReference>
<dbReference type="Proteomes" id="UP000070457">
    <property type="component" value="Unassembled WGS sequence"/>
</dbReference>
<evidence type="ECO:0000313" key="2">
    <source>
        <dbReference type="Proteomes" id="UP000070457"/>
    </source>
</evidence>
<accession>A0A136M043</accession>